<proteinExistence type="predicted"/>
<accession>A0A3E2N4I4</accession>
<dbReference type="OrthoDB" id="1725465at2"/>
<dbReference type="EMBL" id="QOHO01000113">
    <property type="protein sequence ID" value="RFZ75884.1"/>
    <property type="molecule type" value="Genomic_DNA"/>
</dbReference>
<reference evidence="2 3" key="1">
    <citation type="submission" date="2018-07" db="EMBL/GenBank/DDBJ databases">
        <title>New species, Clostridium PI-S10-A1B.</title>
        <authorList>
            <person name="Krishna G."/>
            <person name="Summeta K."/>
            <person name="Shikha S."/>
            <person name="Prabhu P.B."/>
            <person name="Suresh K."/>
        </authorList>
    </citation>
    <scope>NUCLEOTIDE SEQUENCE [LARGE SCALE GENOMIC DNA]</scope>
    <source>
        <strain evidence="2 3">PI-S10-A1B</strain>
    </source>
</reference>
<evidence type="ECO:0000259" key="1">
    <source>
        <dbReference type="Pfam" id="PF07883"/>
    </source>
</evidence>
<dbReference type="AlphaFoldDB" id="A0A3E2N4I4"/>
<comment type="caution">
    <text evidence="2">The sequence shown here is derived from an EMBL/GenBank/DDBJ whole genome shotgun (WGS) entry which is preliminary data.</text>
</comment>
<evidence type="ECO:0000313" key="3">
    <source>
        <dbReference type="Proteomes" id="UP000260680"/>
    </source>
</evidence>
<dbReference type="CDD" id="cd20290">
    <property type="entry name" value="cupin_Mj0764-like"/>
    <property type="match status" value="1"/>
</dbReference>
<organism evidence="2 3">
    <name type="scientific">Lacrimispora amygdalina</name>
    <dbReference type="NCBI Taxonomy" id="253257"/>
    <lineage>
        <taxon>Bacteria</taxon>
        <taxon>Bacillati</taxon>
        <taxon>Bacillota</taxon>
        <taxon>Clostridia</taxon>
        <taxon>Lachnospirales</taxon>
        <taxon>Lachnospiraceae</taxon>
        <taxon>Lacrimispora</taxon>
    </lineage>
</organism>
<feature type="domain" description="Cupin type-2" evidence="1">
    <location>
        <begin position="29"/>
        <end position="97"/>
    </location>
</feature>
<dbReference type="InterPro" id="IPR013096">
    <property type="entry name" value="Cupin_2"/>
</dbReference>
<dbReference type="Gene3D" id="2.60.120.10">
    <property type="entry name" value="Jelly Rolls"/>
    <property type="match status" value="1"/>
</dbReference>
<dbReference type="SUPFAM" id="SSF51182">
    <property type="entry name" value="RmlC-like cupins"/>
    <property type="match status" value="1"/>
</dbReference>
<dbReference type="Pfam" id="PF07883">
    <property type="entry name" value="Cupin_2"/>
    <property type="match status" value="1"/>
</dbReference>
<protein>
    <submittedName>
        <fullName evidence="2">Cupin domain-containing protein</fullName>
    </submittedName>
</protein>
<name>A0A3E2N4I4_9FIRM</name>
<dbReference type="InterPro" id="IPR014710">
    <property type="entry name" value="RmlC-like_jellyroll"/>
</dbReference>
<sequence length="108" mass="12567">MLEKTYNYSILDTKNIEKLVDDDNLQLNHMILPKGERLPEHYSNSNVYMIIVRGNMSLELDQQGVHKYHAGQIIAIPYHAKMNVVNSDDEILEFFVVKSSNPAKYERE</sequence>
<evidence type="ECO:0000313" key="2">
    <source>
        <dbReference type="EMBL" id="RFZ75884.1"/>
    </source>
</evidence>
<dbReference type="InterPro" id="IPR011051">
    <property type="entry name" value="RmlC_Cupin_sf"/>
</dbReference>
<dbReference type="RefSeq" id="WP_117419946.1">
    <property type="nucleotide sequence ID" value="NZ_QOHO01000113.1"/>
</dbReference>
<dbReference type="Proteomes" id="UP000260680">
    <property type="component" value="Unassembled WGS sequence"/>
</dbReference>
<gene>
    <name evidence="2" type="ORF">DS742_26660</name>
</gene>